<keyword evidence="3" id="KW-1003">Cell membrane</keyword>
<evidence type="ECO:0000256" key="5">
    <source>
        <dbReference type="ARBA" id="ARBA00022692"/>
    </source>
</evidence>
<dbReference type="GO" id="GO:0005886">
    <property type="term" value="C:plasma membrane"/>
    <property type="evidence" value="ECO:0007669"/>
    <property type="project" value="UniProtKB-SubCell"/>
</dbReference>
<feature type="transmembrane region" description="Helical" evidence="9">
    <location>
        <begin position="136"/>
        <end position="154"/>
    </location>
</feature>
<keyword evidence="5 9" id="KW-0812">Transmembrane</keyword>
<feature type="transmembrane region" description="Helical" evidence="9">
    <location>
        <begin position="174"/>
        <end position="195"/>
    </location>
</feature>
<evidence type="ECO:0000256" key="8">
    <source>
        <dbReference type="ARBA" id="ARBA00035655"/>
    </source>
</evidence>
<comment type="subcellular location">
    <subcellularLocation>
        <location evidence="1">Cell inner membrane</location>
        <topology evidence="1">Multi-pass membrane protein</topology>
    </subcellularLocation>
</comment>
<dbReference type="InterPro" id="IPR007272">
    <property type="entry name" value="Sulf_transp_TsuA/YedE"/>
</dbReference>
<dbReference type="EMBL" id="JACHVC010000013">
    <property type="protein sequence ID" value="MBC2607821.1"/>
    <property type="molecule type" value="Genomic_DNA"/>
</dbReference>
<dbReference type="PANTHER" id="PTHR30574:SF1">
    <property type="entry name" value="SULPHUR TRANSPORT DOMAIN-CONTAINING PROTEIN"/>
    <property type="match status" value="1"/>
</dbReference>
<dbReference type="PANTHER" id="PTHR30574">
    <property type="entry name" value="INNER MEMBRANE PROTEIN YEDE"/>
    <property type="match status" value="1"/>
</dbReference>
<evidence type="ECO:0000256" key="9">
    <source>
        <dbReference type="SAM" id="Phobius"/>
    </source>
</evidence>
<gene>
    <name evidence="10" type="ORF">H5P27_17340</name>
</gene>
<accession>A0A7X1E9X8</accession>
<reference evidence="10 11" key="1">
    <citation type="submission" date="2020-07" db="EMBL/GenBank/DDBJ databases">
        <authorList>
            <person name="Feng X."/>
        </authorList>
    </citation>
    <scope>NUCLEOTIDE SEQUENCE [LARGE SCALE GENOMIC DNA]</scope>
    <source>
        <strain evidence="10 11">JCM23202</strain>
    </source>
</reference>
<organism evidence="10 11">
    <name type="scientific">Pelagicoccus albus</name>
    <dbReference type="NCBI Taxonomy" id="415222"/>
    <lineage>
        <taxon>Bacteria</taxon>
        <taxon>Pseudomonadati</taxon>
        <taxon>Verrucomicrobiota</taxon>
        <taxon>Opitutia</taxon>
        <taxon>Puniceicoccales</taxon>
        <taxon>Pelagicoccaceae</taxon>
        <taxon>Pelagicoccus</taxon>
    </lineage>
</organism>
<comment type="similarity">
    <text evidence="8">Belongs to the TsuA/YedE (TC 9.B.102) family.</text>
</comment>
<evidence type="ECO:0000313" key="11">
    <source>
        <dbReference type="Proteomes" id="UP000526501"/>
    </source>
</evidence>
<evidence type="ECO:0000256" key="1">
    <source>
        <dbReference type="ARBA" id="ARBA00004429"/>
    </source>
</evidence>
<keyword evidence="2" id="KW-0813">Transport</keyword>
<dbReference type="Proteomes" id="UP000526501">
    <property type="component" value="Unassembled WGS sequence"/>
</dbReference>
<evidence type="ECO:0000256" key="3">
    <source>
        <dbReference type="ARBA" id="ARBA00022475"/>
    </source>
</evidence>
<name>A0A7X1E9X8_9BACT</name>
<evidence type="ECO:0000256" key="6">
    <source>
        <dbReference type="ARBA" id="ARBA00022989"/>
    </source>
</evidence>
<sequence length="198" mass="20628">MKNRIVSLTLLLLVPAGALSGRGSELAMEYGEPSWSPILVGFLIGILVCLSMLVAKKPIGASSSYATLAGMVGKSIAPKTTSGLPYYRENPPKFNYGVVFILAVVIGSLVAASSGGTLEWQAIPPYWQDIFGEDSAGQRFLWAFLGGIFLAVGARTAGGCTSGHGISGALQLSAASWVSLISFFAGGVMTAKLIYPSF</sequence>
<keyword evidence="7 9" id="KW-0472">Membrane</keyword>
<comment type="caution">
    <text evidence="10">The sequence shown here is derived from an EMBL/GenBank/DDBJ whole genome shotgun (WGS) entry which is preliminary data.</text>
</comment>
<keyword evidence="4" id="KW-0997">Cell inner membrane</keyword>
<keyword evidence="11" id="KW-1185">Reference proteome</keyword>
<feature type="transmembrane region" description="Helical" evidence="9">
    <location>
        <begin position="34"/>
        <end position="55"/>
    </location>
</feature>
<protein>
    <submittedName>
        <fullName evidence="10">YeeE/YedE family protein</fullName>
    </submittedName>
</protein>
<proteinExistence type="inferred from homology"/>
<dbReference type="RefSeq" id="WP_185661685.1">
    <property type="nucleotide sequence ID" value="NZ_CAWPOO010000013.1"/>
</dbReference>
<keyword evidence="6 9" id="KW-1133">Transmembrane helix</keyword>
<feature type="transmembrane region" description="Helical" evidence="9">
    <location>
        <begin position="94"/>
        <end position="116"/>
    </location>
</feature>
<evidence type="ECO:0000256" key="2">
    <source>
        <dbReference type="ARBA" id="ARBA00022448"/>
    </source>
</evidence>
<evidence type="ECO:0000313" key="10">
    <source>
        <dbReference type="EMBL" id="MBC2607821.1"/>
    </source>
</evidence>
<evidence type="ECO:0000256" key="7">
    <source>
        <dbReference type="ARBA" id="ARBA00023136"/>
    </source>
</evidence>
<dbReference type="AlphaFoldDB" id="A0A7X1E9X8"/>
<dbReference type="Pfam" id="PF04143">
    <property type="entry name" value="Sulf_transp"/>
    <property type="match status" value="1"/>
</dbReference>
<evidence type="ECO:0000256" key="4">
    <source>
        <dbReference type="ARBA" id="ARBA00022519"/>
    </source>
</evidence>